<name>A0A7J8XWJ7_GOSAI</name>
<protein>
    <recommendedName>
        <fullName evidence="1">RNase H type-1 domain-containing protein</fullName>
    </recommendedName>
</protein>
<organism evidence="2 3">
    <name type="scientific">Gossypium aridum</name>
    <name type="common">American cotton</name>
    <name type="synonym">Erioxylum aridum</name>
    <dbReference type="NCBI Taxonomy" id="34290"/>
    <lineage>
        <taxon>Eukaryota</taxon>
        <taxon>Viridiplantae</taxon>
        <taxon>Streptophyta</taxon>
        <taxon>Embryophyta</taxon>
        <taxon>Tracheophyta</taxon>
        <taxon>Spermatophyta</taxon>
        <taxon>Magnoliopsida</taxon>
        <taxon>eudicotyledons</taxon>
        <taxon>Gunneridae</taxon>
        <taxon>Pentapetalae</taxon>
        <taxon>rosids</taxon>
        <taxon>malvids</taxon>
        <taxon>Malvales</taxon>
        <taxon>Malvaceae</taxon>
        <taxon>Malvoideae</taxon>
        <taxon>Gossypium</taxon>
    </lineage>
</organism>
<dbReference type="GO" id="GO:0003676">
    <property type="term" value="F:nucleic acid binding"/>
    <property type="evidence" value="ECO:0007669"/>
    <property type="project" value="InterPro"/>
</dbReference>
<keyword evidence="3" id="KW-1185">Reference proteome</keyword>
<dbReference type="SUPFAM" id="SSF53098">
    <property type="entry name" value="Ribonuclease H-like"/>
    <property type="match status" value="1"/>
</dbReference>
<dbReference type="EMBL" id="JABFAA010000009">
    <property type="protein sequence ID" value="MBA0691194.1"/>
    <property type="molecule type" value="Genomic_DNA"/>
</dbReference>
<reference evidence="2 3" key="1">
    <citation type="journal article" date="2019" name="Genome Biol. Evol.">
        <title>Insights into the evolution of the New World diploid cottons (Gossypium, subgenus Houzingenia) based on genome sequencing.</title>
        <authorList>
            <person name="Grover C.E."/>
            <person name="Arick M.A. 2nd"/>
            <person name="Thrash A."/>
            <person name="Conover J.L."/>
            <person name="Sanders W.S."/>
            <person name="Peterson D.G."/>
            <person name="Frelichowski J.E."/>
            <person name="Scheffler J.A."/>
            <person name="Scheffler B.E."/>
            <person name="Wendel J.F."/>
        </authorList>
    </citation>
    <scope>NUCLEOTIDE SEQUENCE [LARGE SCALE GENOMIC DNA]</scope>
    <source>
        <strain evidence="2">185</strain>
        <tissue evidence="2">Leaf</tissue>
    </source>
</reference>
<accession>A0A7J8XWJ7</accession>
<dbReference type="InterPro" id="IPR036397">
    <property type="entry name" value="RNaseH_sf"/>
</dbReference>
<evidence type="ECO:0000259" key="1">
    <source>
        <dbReference type="Pfam" id="PF13456"/>
    </source>
</evidence>
<comment type="caution">
    <text evidence="2">The sequence shown here is derived from an EMBL/GenBank/DDBJ whole genome shotgun (WGS) entry which is preliminary data.</text>
</comment>
<dbReference type="Gene3D" id="3.30.420.10">
    <property type="entry name" value="Ribonuclease H-like superfamily/Ribonuclease H"/>
    <property type="match status" value="1"/>
</dbReference>
<dbReference type="InterPro" id="IPR012337">
    <property type="entry name" value="RNaseH-like_sf"/>
</dbReference>
<gene>
    <name evidence="2" type="ORF">Goari_008835</name>
</gene>
<dbReference type="InterPro" id="IPR044730">
    <property type="entry name" value="RNase_H-like_dom_plant"/>
</dbReference>
<feature type="domain" description="RNase H type-1" evidence="1">
    <location>
        <begin position="6"/>
        <end position="116"/>
    </location>
</feature>
<dbReference type="PANTHER" id="PTHR47074">
    <property type="entry name" value="BNAC02G40300D PROTEIN"/>
    <property type="match status" value="1"/>
</dbReference>
<evidence type="ECO:0000313" key="2">
    <source>
        <dbReference type="EMBL" id="MBA0691194.1"/>
    </source>
</evidence>
<feature type="non-terminal residue" evidence="2">
    <location>
        <position position="1"/>
    </location>
</feature>
<dbReference type="CDD" id="cd06222">
    <property type="entry name" value="RNase_H_like"/>
    <property type="match status" value="1"/>
</dbReference>
<dbReference type="InterPro" id="IPR002156">
    <property type="entry name" value="RNaseH_domain"/>
</dbReference>
<dbReference type="InterPro" id="IPR052929">
    <property type="entry name" value="RNase_H-like_EbsB-rel"/>
</dbReference>
<dbReference type="GO" id="GO:0004523">
    <property type="term" value="F:RNA-DNA hybrid ribonuclease activity"/>
    <property type="evidence" value="ECO:0007669"/>
    <property type="project" value="InterPro"/>
</dbReference>
<proteinExistence type="predicted"/>
<dbReference type="PANTHER" id="PTHR47074:SF48">
    <property type="entry name" value="POLYNUCLEOTIDYL TRANSFERASE, RIBONUCLEASE H-LIKE SUPERFAMILY PROTEIN"/>
    <property type="match status" value="1"/>
</dbReference>
<sequence>ATVLNGCTGVGAVARDHDGFVIGGCYNFQKTAMDISWAEVEAFKVALKLAKSLNVGRLIVESDSAMLVNAVNKRRQDITILGQCIRSECDAFSSFESIQVKWINRNNNYVADSLYKLAIKNENDLYFDTDYLMDIYNIIIRDSIN</sequence>
<dbReference type="Pfam" id="PF13456">
    <property type="entry name" value="RVT_3"/>
    <property type="match status" value="1"/>
</dbReference>
<dbReference type="Proteomes" id="UP000593577">
    <property type="component" value="Unassembled WGS sequence"/>
</dbReference>
<dbReference type="AlphaFoldDB" id="A0A7J8XWJ7"/>
<evidence type="ECO:0000313" key="3">
    <source>
        <dbReference type="Proteomes" id="UP000593577"/>
    </source>
</evidence>